<dbReference type="GO" id="GO:0102965">
    <property type="term" value="F:alcohol-forming long-chain fatty acyl-CoA reductase activity"/>
    <property type="evidence" value="ECO:0007669"/>
    <property type="project" value="UniProtKB-EC"/>
</dbReference>
<dbReference type="Pfam" id="PF03015">
    <property type="entry name" value="Sterile"/>
    <property type="match status" value="1"/>
</dbReference>
<dbReference type="Proteomes" id="UP001378592">
    <property type="component" value="Unassembled WGS sequence"/>
</dbReference>
<keyword evidence="10" id="KW-0560">Oxidoreductase</keyword>
<evidence type="ECO:0000256" key="1">
    <source>
        <dbReference type="ARBA" id="ARBA00004141"/>
    </source>
</evidence>
<dbReference type="PANTHER" id="PTHR11011">
    <property type="entry name" value="MALE STERILITY PROTEIN 2-RELATED"/>
    <property type="match status" value="1"/>
</dbReference>
<dbReference type="EC" id="1.2.1.84" evidence="10"/>
<keyword evidence="4" id="KW-0812">Transmembrane</keyword>
<evidence type="ECO:0000256" key="5">
    <source>
        <dbReference type="ARBA" id="ARBA00022857"/>
    </source>
</evidence>
<reference evidence="14 15" key="1">
    <citation type="submission" date="2024-03" db="EMBL/GenBank/DDBJ databases">
        <title>The genome assembly and annotation of the cricket Gryllus longicercus Weissman &amp; Gray.</title>
        <authorList>
            <person name="Szrajer S."/>
            <person name="Gray D."/>
            <person name="Ylla G."/>
        </authorList>
    </citation>
    <scope>NUCLEOTIDE SEQUENCE [LARGE SCALE GENOMIC DNA]</scope>
    <source>
        <strain evidence="14">DAG 2021-001</strain>
        <tissue evidence="14">Whole body minus gut</tissue>
    </source>
</reference>
<dbReference type="InterPro" id="IPR026055">
    <property type="entry name" value="FAR"/>
</dbReference>
<evidence type="ECO:0000313" key="15">
    <source>
        <dbReference type="Proteomes" id="UP001378592"/>
    </source>
</evidence>
<evidence type="ECO:0000259" key="13">
    <source>
        <dbReference type="Pfam" id="PF07993"/>
    </source>
</evidence>
<dbReference type="InterPro" id="IPR033640">
    <property type="entry name" value="FAR_C"/>
</dbReference>
<evidence type="ECO:0000256" key="8">
    <source>
        <dbReference type="ARBA" id="ARBA00023136"/>
    </source>
</evidence>
<keyword evidence="8" id="KW-0472">Membrane</keyword>
<dbReference type="InterPro" id="IPR036291">
    <property type="entry name" value="NAD(P)-bd_dom_sf"/>
</dbReference>
<dbReference type="FunFam" id="3.40.50.720:FF:000143">
    <property type="entry name" value="Fatty acyl-CoA reductase"/>
    <property type="match status" value="1"/>
</dbReference>
<dbReference type="GO" id="GO:0016020">
    <property type="term" value="C:membrane"/>
    <property type="evidence" value="ECO:0007669"/>
    <property type="project" value="UniProtKB-SubCell"/>
</dbReference>
<comment type="subcellular location">
    <subcellularLocation>
        <location evidence="1">Membrane</location>
        <topology evidence="1">Multi-pass membrane protein</topology>
    </subcellularLocation>
</comment>
<keyword evidence="15" id="KW-1185">Reference proteome</keyword>
<evidence type="ECO:0000256" key="3">
    <source>
        <dbReference type="ARBA" id="ARBA00022516"/>
    </source>
</evidence>
<evidence type="ECO:0000259" key="12">
    <source>
        <dbReference type="Pfam" id="PF03015"/>
    </source>
</evidence>
<organism evidence="14 15">
    <name type="scientific">Gryllus longicercus</name>
    <dbReference type="NCBI Taxonomy" id="2509291"/>
    <lineage>
        <taxon>Eukaryota</taxon>
        <taxon>Metazoa</taxon>
        <taxon>Ecdysozoa</taxon>
        <taxon>Arthropoda</taxon>
        <taxon>Hexapoda</taxon>
        <taxon>Insecta</taxon>
        <taxon>Pterygota</taxon>
        <taxon>Neoptera</taxon>
        <taxon>Polyneoptera</taxon>
        <taxon>Orthoptera</taxon>
        <taxon>Ensifera</taxon>
        <taxon>Gryllidea</taxon>
        <taxon>Grylloidea</taxon>
        <taxon>Gryllidae</taxon>
        <taxon>Gryllinae</taxon>
        <taxon>Gryllus</taxon>
    </lineage>
</organism>
<keyword evidence="7 10" id="KW-0443">Lipid metabolism</keyword>
<feature type="region of interest" description="Disordered" evidence="11">
    <location>
        <begin position="1"/>
        <end position="25"/>
    </location>
</feature>
<dbReference type="CDD" id="cd09071">
    <property type="entry name" value="FAR_C"/>
    <property type="match status" value="1"/>
</dbReference>
<keyword evidence="6" id="KW-1133">Transmembrane helix</keyword>
<evidence type="ECO:0000256" key="7">
    <source>
        <dbReference type="ARBA" id="ARBA00023098"/>
    </source>
</evidence>
<dbReference type="EMBL" id="JAZDUA010000451">
    <property type="protein sequence ID" value="KAK7792393.1"/>
    <property type="molecule type" value="Genomic_DNA"/>
</dbReference>
<evidence type="ECO:0000256" key="4">
    <source>
        <dbReference type="ARBA" id="ARBA00022692"/>
    </source>
</evidence>
<protein>
    <recommendedName>
        <fullName evidence="10">Fatty acyl-CoA reductase</fullName>
        <ecNumber evidence="10">1.2.1.84</ecNumber>
    </recommendedName>
</protein>
<dbReference type="AlphaFoldDB" id="A0AAN9VJ94"/>
<name>A0AAN9VJ94_9ORTH</name>
<dbReference type="PANTHER" id="PTHR11011:SF107">
    <property type="entry name" value="FATTY ACYL-COA REDUCTASE"/>
    <property type="match status" value="1"/>
</dbReference>
<dbReference type="GO" id="GO:0005777">
    <property type="term" value="C:peroxisome"/>
    <property type="evidence" value="ECO:0007669"/>
    <property type="project" value="TreeGrafter"/>
</dbReference>
<evidence type="ECO:0000313" key="14">
    <source>
        <dbReference type="EMBL" id="KAK7792393.1"/>
    </source>
</evidence>
<dbReference type="SUPFAM" id="SSF51735">
    <property type="entry name" value="NAD(P)-binding Rossmann-fold domains"/>
    <property type="match status" value="1"/>
</dbReference>
<evidence type="ECO:0000256" key="10">
    <source>
        <dbReference type="RuleBase" id="RU363097"/>
    </source>
</evidence>
<evidence type="ECO:0000256" key="2">
    <source>
        <dbReference type="ARBA" id="ARBA00005928"/>
    </source>
</evidence>
<accession>A0AAN9VJ94</accession>
<keyword evidence="5 10" id="KW-0521">NADP</keyword>
<feature type="domain" description="Fatty acyl-CoA reductase C-terminal" evidence="12">
    <location>
        <begin position="399"/>
        <end position="489"/>
    </location>
</feature>
<keyword evidence="3 10" id="KW-0444">Lipid biosynthesis</keyword>
<feature type="compositionally biased region" description="Low complexity" evidence="11">
    <location>
        <begin position="1"/>
        <end position="16"/>
    </location>
</feature>
<dbReference type="Gene3D" id="3.40.50.720">
    <property type="entry name" value="NAD(P)-binding Rossmann-like Domain"/>
    <property type="match status" value="1"/>
</dbReference>
<evidence type="ECO:0000256" key="9">
    <source>
        <dbReference type="ARBA" id="ARBA00052530"/>
    </source>
</evidence>
<proteinExistence type="inferred from homology"/>
<comment type="catalytic activity">
    <reaction evidence="9 10">
        <text>a long-chain fatty acyl-CoA + 2 NADPH + 2 H(+) = a long-chain primary fatty alcohol + 2 NADP(+) + CoA</text>
        <dbReference type="Rhea" id="RHEA:52716"/>
        <dbReference type="ChEBI" id="CHEBI:15378"/>
        <dbReference type="ChEBI" id="CHEBI:57287"/>
        <dbReference type="ChEBI" id="CHEBI:57783"/>
        <dbReference type="ChEBI" id="CHEBI:58349"/>
        <dbReference type="ChEBI" id="CHEBI:77396"/>
        <dbReference type="ChEBI" id="CHEBI:83139"/>
        <dbReference type="EC" id="1.2.1.84"/>
    </reaction>
</comment>
<evidence type="ECO:0000256" key="11">
    <source>
        <dbReference type="SAM" id="MobiDB-lite"/>
    </source>
</evidence>
<dbReference type="GO" id="GO:0080019">
    <property type="term" value="F:alcohol-forming very long-chain fatty acyl-CoA reductase activity"/>
    <property type="evidence" value="ECO:0007669"/>
    <property type="project" value="InterPro"/>
</dbReference>
<dbReference type="InterPro" id="IPR013120">
    <property type="entry name" value="FAR_NAD-bd"/>
</dbReference>
<gene>
    <name evidence="14" type="ORF">R5R35_007743</name>
</gene>
<comment type="similarity">
    <text evidence="2 10">Belongs to the fatty acyl-CoA reductase family.</text>
</comment>
<comment type="function">
    <text evidence="10">Catalyzes the reduction of fatty acyl-CoA to fatty alcohols.</text>
</comment>
<dbReference type="GO" id="GO:0035336">
    <property type="term" value="P:long-chain fatty-acyl-CoA metabolic process"/>
    <property type="evidence" value="ECO:0007669"/>
    <property type="project" value="TreeGrafter"/>
</dbReference>
<dbReference type="CDD" id="cd05236">
    <property type="entry name" value="FAR-N_SDR_e"/>
    <property type="match status" value="1"/>
</dbReference>
<sequence length="526" mass="57563">MCTTAANGADATATAPAGGGGGGGGGTAAGAGGGGGGGGGPGAGTPVQGFFRGRNILVTGGTGFIGKALVEKLLRSCPDLGTVFLLVRPKRGLDVAARHRELLKNPVFDRVRAERPEVLSKVVAVSGDVSEARLGLSPADRARLAEAVSVVFHSAATVRFNETLRAAVTLNTRGTQRVVELCREMRHLQALVHVSTAYSNADKTEVLEAVYPPPADPDKVIECCEILSDEALEVVANKLKGKHPNTYTITKAMAEWVVSQQAGDIPAAIVRPSIVTAAWKEPVPGWVDNVCGITGIMMEIGRGTIRSIICNERLVMDLIPVDFVVNSLIAVAWHTATYRPNAVRVYNCTSGSKNPVRWFEFGRLTQKHACATPTRHVMWYPGFTFRTNRLVHKICESLFHFLPAFVVDIMLRLQGSKPIMMKISKRFQMAARTGEFFALHEWNFHNENVQDLLRDPLDRAIFDVDVSQMDWDTYVKFYMLGIRRYILKDSADTIPSAKKKLQKLYWAHRLTQVLTVVVLLKIAKFR</sequence>
<dbReference type="Pfam" id="PF07993">
    <property type="entry name" value="NAD_binding_4"/>
    <property type="match status" value="1"/>
</dbReference>
<feature type="domain" description="Thioester reductase (TE)" evidence="13">
    <location>
        <begin position="58"/>
        <end position="327"/>
    </location>
</feature>
<evidence type="ECO:0000256" key="6">
    <source>
        <dbReference type="ARBA" id="ARBA00022989"/>
    </source>
</evidence>
<comment type="caution">
    <text evidence="14">The sequence shown here is derived from an EMBL/GenBank/DDBJ whole genome shotgun (WGS) entry which is preliminary data.</text>
</comment>